<evidence type="ECO:0000256" key="1">
    <source>
        <dbReference type="SAM" id="MobiDB-lite"/>
    </source>
</evidence>
<name>A0A0G2FZ52_9PEZI</name>
<dbReference type="Proteomes" id="UP000034182">
    <property type="component" value="Unassembled WGS sequence"/>
</dbReference>
<dbReference type="PANTHER" id="PTHR34618">
    <property type="entry name" value="SURFACE PROTEIN MAS1, PUTATIVE-RELATED"/>
    <property type="match status" value="1"/>
</dbReference>
<dbReference type="InterPro" id="IPR021476">
    <property type="entry name" value="Egh16-like"/>
</dbReference>
<feature type="region of interest" description="Disordered" evidence="1">
    <location>
        <begin position="101"/>
        <end position="151"/>
    </location>
</feature>
<dbReference type="GeneID" id="92014591"/>
<evidence type="ECO:0000313" key="6">
    <source>
        <dbReference type="Proteomes" id="UP001430584"/>
    </source>
</evidence>
<evidence type="ECO:0000313" key="3">
    <source>
        <dbReference type="EMBL" id="KAL0253056.1"/>
    </source>
</evidence>
<proteinExistence type="predicted"/>
<comment type="caution">
    <text evidence="4">The sequence shown here is derived from an EMBL/GenBank/DDBJ whole genome shotgun (WGS) entry which is preliminary data.</text>
</comment>
<evidence type="ECO:0000313" key="5">
    <source>
        <dbReference type="Proteomes" id="UP000034182"/>
    </source>
</evidence>
<feature type="signal peptide" evidence="2">
    <location>
        <begin position="1"/>
        <end position="20"/>
    </location>
</feature>
<evidence type="ECO:0000313" key="4">
    <source>
        <dbReference type="EMBL" id="KKY17028.1"/>
    </source>
</evidence>
<feature type="chain" id="PRO_5002544333" evidence="2">
    <location>
        <begin position="21"/>
        <end position="302"/>
    </location>
</feature>
<dbReference type="PANTHER" id="PTHR34618:SF1">
    <property type="entry name" value="SECRETED PROTEIN"/>
    <property type="match status" value="1"/>
</dbReference>
<dbReference type="Pfam" id="PF11327">
    <property type="entry name" value="Egh16-like"/>
    <property type="match status" value="1"/>
</dbReference>
<feature type="compositionally biased region" description="Basic and acidic residues" evidence="1">
    <location>
        <begin position="58"/>
        <end position="67"/>
    </location>
</feature>
<dbReference type="EMBL" id="JAJVCZ030000013">
    <property type="protein sequence ID" value="KAL0253056.1"/>
    <property type="molecule type" value="Genomic_DNA"/>
</dbReference>
<organism evidence="4 5">
    <name type="scientific">Diplodia seriata</name>
    <dbReference type="NCBI Taxonomy" id="420778"/>
    <lineage>
        <taxon>Eukaryota</taxon>
        <taxon>Fungi</taxon>
        <taxon>Dikarya</taxon>
        <taxon>Ascomycota</taxon>
        <taxon>Pezizomycotina</taxon>
        <taxon>Dothideomycetes</taxon>
        <taxon>Dothideomycetes incertae sedis</taxon>
        <taxon>Botryosphaeriales</taxon>
        <taxon>Botryosphaeriaceae</taxon>
        <taxon>Diplodia</taxon>
    </lineage>
</organism>
<reference evidence="4 5" key="2">
    <citation type="submission" date="2015-05" db="EMBL/GenBank/DDBJ databases">
        <title>Distinctive expansion of gene families associated with plant cell wall degradation and secondary metabolism in the genomes of grapevine trunk pathogens.</title>
        <authorList>
            <person name="Lawrence D.P."/>
            <person name="Travadon R."/>
            <person name="Rolshausen P.E."/>
            <person name="Baumgartner K."/>
        </authorList>
    </citation>
    <scope>NUCLEOTIDE SEQUENCE [LARGE SCALE GENOMIC DNA]</scope>
    <source>
        <strain evidence="4">DS831</strain>
    </source>
</reference>
<protein>
    <submittedName>
        <fullName evidence="4">Putative cell surface protein</fullName>
    </submittedName>
</protein>
<feature type="compositionally biased region" description="Low complexity" evidence="1">
    <location>
        <begin position="101"/>
        <end position="111"/>
    </location>
</feature>
<accession>A0A0G2FZ52</accession>
<feature type="region of interest" description="Disordered" evidence="1">
    <location>
        <begin position="32"/>
        <end position="78"/>
    </location>
</feature>
<dbReference type="EMBL" id="LAQI01000160">
    <property type="protein sequence ID" value="KKY17028.1"/>
    <property type="molecule type" value="Genomic_DNA"/>
</dbReference>
<keyword evidence="2" id="KW-0732">Signal</keyword>
<feature type="compositionally biased region" description="Low complexity" evidence="1">
    <location>
        <begin position="119"/>
        <end position="147"/>
    </location>
</feature>
<evidence type="ECO:0000256" key="2">
    <source>
        <dbReference type="SAM" id="SignalP"/>
    </source>
</evidence>
<reference evidence="4 5" key="1">
    <citation type="submission" date="2015-03" db="EMBL/GenBank/DDBJ databases">
        <authorList>
            <person name="Morales-Cruz A."/>
            <person name="Amrine K.C."/>
            <person name="Cantu D."/>
        </authorList>
    </citation>
    <scope>NUCLEOTIDE SEQUENCE [LARGE SCALE GENOMIC DNA]</scope>
    <source>
        <strain evidence="4">DS831</strain>
    </source>
</reference>
<gene>
    <name evidence="3" type="ORF">SLS55_010506</name>
    <name evidence="4" type="ORF">UCDDS831_g06498</name>
</gene>
<sequence>MHYSAVLLLAALAAQTTAHAVVTEIQGANGVNMPGLSVIDGTPRDSPRPSSGAEEDTSIIRDRELGGEKASALGRTKGAGPVDAAAAIAAFMGNGNGNGATTAATNTNNNNKKNRKRGLLSNLLGGGNNNDNNGGAGAATTSDGTKTQDGAVENGVSKAAGAGASSGLPTCSDDGTISVTYHQVNQDGAGPLTADVDATSGGTDPAAFKQAAVTQDVPGFALGLSGTTTTDFPVKVQMPAGMTCSGQAGGAKNVCVARIRNNTPAGPFGGSVAFTQSAAAKKRAIEYNLRKRHFARGTLGKL</sequence>
<dbReference type="Proteomes" id="UP001430584">
    <property type="component" value="Unassembled WGS sequence"/>
</dbReference>
<reference evidence="3 6" key="3">
    <citation type="submission" date="2024-02" db="EMBL/GenBank/DDBJ databases">
        <title>De novo assembly and annotation of 12 fungi associated with fruit tree decline syndrome in Ontario, Canada.</title>
        <authorList>
            <person name="Sulman M."/>
            <person name="Ellouze W."/>
            <person name="Ilyukhin E."/>
        </authorList>
    </citation>
    <scope>NUCLEOTIDE SEQUENCE [LARGE SCALE GENOMIC DNA]</scope>
    <source>
        <strain evidence="3 6">FDS-637</strain>
    </source>
</reference>
<dbReference type="AlphaFoldDB" id="A0A0G2FZ52"/>
<keyword evidence="6" id="KW-1185">Reference proteome</keyword>
<dbReference type="RefSeq" id="XP_066627700.1">
    <property type="nucleotide sequence ID" value="XM_066781888.1"/>
</dbReference>